<feature type="compositionally biased region" description="Polar residues" evidence="1">
    <location>
        <begin position="148"/>
        <end position="161"/>
    </location>
</feature>
<evidence type="ECO:0000313" key="3">
    <source>
        <dbReference type="RefSeq" id="XP_030378079.1"/>
    </source>
</evidence>
<dbReference type="RefSeq" id="XP_030378079.1">
    <property type="nucleotide sequence ID" value="XM_030522219.1"/>
</dbReference>
<dbReference type="GeneID" id="115626762"/>
<proteinExistence type="predicted"/>
<feature type="region of interest" description="Disordered" evidence="1">
    <location>
        <begin position="398"/>
        <end position="429"/>
    </location>
</feature>
<feature type="region of interest" description="Disordered" evidence="1">
    <location>
        <begin position="144"/>
        <end position="178"/>
    </location>
</feature>
<dbReference type="GO" id="GO:0003677">
    <property type="term" value="F:DNA binding"/>
    <property type="evidence" value="ECO:0007669"/>
    <property type="project" value="UniProtKB-KW"/>
</dbReference>
<dbReference type="CTD" id="32201"/>
<keyword evidence="2" id="KW-1185">Reference proteome</keyword>
<sequence length="512" mass="55822">MQQKAEEKIDPLTRIQEEIKEVVRREEEYRQLATEHSNTTASTTTTTTTAAAVTPMQLPMLKVDPLSRIQQEIKEVERREEEYRQLATSSATPPPIQVEFESYNGNVERANNNANESDETDQGVLVTAQPAAIQSTTLDALLVPVDRSPSNTPSLTSSVNSNKEESLDEHHSDDSGISASSLSIKININNNNNNGIVKPKYNNNNNISSAILREQRYIGPNCYNLTPEPPQQKMMTRTISTPQLHGLQQRRQFAFNGSTKGVMQRFIASHGKMTLGSGSGLSPSLSPMVLSNGRVSPLSPAGNGQIPPLKLNTRTALAFLENGGGGGGSSGGGTPGAMLTNTLSPAAIERDSEGRPLRRGYVPVEQKIQRELQDLKSRETELKRLRKLNRQNTLKQSLDKLQLSTDDEADAGDGDDDEDSEVEHCYGPGKLRNAQSTLELDSNDLELAYKTSGNRSLNINAQSPSAGMRPAMSLAQLCDLTPEEAPSSHRLIAQWESLIKKNAEGSIIEAAI</sequence>
<protein>
    <submittedName>
        <fullName evidence="3">Homeobox protein 5</fullName>
    </submittedName>
</protein>
<reference evidence="3" key="1">
    <citation type="submission" date="2025-08" db="UniProtKB">
        <authorList>
            <consortium name="RefSeq"/>
        </authorList>
    </citation>
    <scope>IDENTIFICATION</scope>
    <source>
        <strain evidence="3">11010-0011.00</strain>
        <tissue evidence="3">Whole body</tissue>
    </source>
</reference>
<feature type="compositionally biased region" description="Basic and acidic residues" evidence="1">
    <location>
        <begin position="162"/>
        <end position="174"/>
    </location>
</feature>
<name>A0A6J2TPV9_DROLE</name>
<dbReference type="OrthoDB" id="6512841at2759"/>
<organism evidence="2 3">
    <name type="scientific">Drosophila lebanonensis</name>
    <name type="common">Fruit fly</name>
    <name type="synonym">Scaptodrosophila lebanonensis</name>
    <dbReference type="NCBI Taxonomy" id="7225"/>
    <lineage>
        <taxon>Eukaryota</taxon>
        <taxon>Metazoa</taxon>
        <taxon>Ecdysozoa</taxon>
        <taxon>Arthropoda</taxon>
        <taxon>Hexapoda</taxon>
        <taxon>Insecta</taxon>
        <taxon>Pterygota</taxon>
        <taxon>Neoptera</taxon>
        <taxon>Endopterygota</taxon>
        <taxon>Diptera</taxon>
        <taxon>Brachycera</taxon>
        <taxon>Muscomorpha</taxon>
        <taxon>Ephydroidea</taxon>
        <taxon>Drosophilidae</taxon>
        <taxon>Scaptodrosophila</taxon>
    </lineage>
</organism>
<feature type="compositionally biased region" description="Acidic residues" evidence="1">
    <location>
        <begin position="405"/>
        <end position="421"/>
    </location>
</feature>
<keyword evidence="3" id="KW-0371">Homeobox</keyword>
<accession>A0A6J2TPV9</accession>
<dbReference type="AlphaFoldDB" id="A0A6J2TPV9"/>
<gene>
    <name evidence="3" type="primary">LOC115626762</name>
</gene>
<evidence type="ECO:0000256" key="1">
    <source>
        <dbReference type="SAM" id="MobiDB-lite"/>
    </source>
</evidence>
<keyword evidence="3" id="KW-0238">DNA-binding</keyword>
<evidence type="ECO:0000313" key="2">
    <source>
        <dbReference type="Proteomes" id="UP000504634"/>
    </source>
</evidence>
<dbReference type="Proteomes" id="UP000504634">
    <property type="component" value="Unplaced"/>
</dbReference>